<reference evidence="1" key="2">
    <citation type="submission" date="2025-09" db="UniProtKB">
        <authorList>
            <consortium name="Ensembl"/>
        </authorList>
    </citation>
    <scope>IDENTIFICATION</scope>
</reference>
<evidence type="ECO:0000313" key="2">
    <source>
        <dbReference type="Proteomes" id="UP001108240"/>
    </source>
</evidence>
<dbReference type="Proteomes" id="UP001108240">
    <property type="component" value="Unplaced"/>
</dbReference>
<dbReference type="OMA" id="DICILWI"/>
<protein>
    <submittedName>
        <fullName evidence="1">Si:dkey-242h9.5</fullName>
    </submittedName>
</protein>
<keyword evidence="2" id="KW-1185">Reference proteome</keyword>
<organism evidence="1 2">
    <name type="scientific">Cyprinus carpio carpio</name>
    <dbReference type="NCBI Taxonomy" id="630221"/>
    <lineage>
        <taxon>Eukaryota</taxon>
        <taxon>Metazoa</taxon>
        <taxon>Chordata</taxon>
        <taxon>Craniata</taxon>
        <taxon>Vertebrata</taxon>
        <taxon>Euteleostomi</taxon>
        <taxon>Actinopterygii</taxon>
        <taxon>Neopterygii</taxon>
        <taxon>Teleostei</taxon>
        <taxon>Ostariophysi</taxon>
        <taxon>Cypriniformes</taxon>
        <taxon>Cyprinidae</taxon>
        <taxon>Cyprininae</taxon>
        <taxon>Cyprinus</taxon>
    </lineage>
</organism>
<dbReference type="AlphaFoldDB" id="A0A9J7X3L7"/>
<dbReference type="GeneTree" id="ENSGT01060000253733"/>
<reference evidence="1" key="1">
    <citation type="submission" date="2025-08" db="UniProtKB">
        <authorList>
            <consortium name="Ensembl"/>
        </authorList>
    </citation>
    <scope>IDENTIFICATION</scope>
</reference>
<evidence type="ECO:0000313" key="1">
    <source>
        <dbReference type="Ensembl" id="ENSCCRP00000101869.1"/>
    </source>
</evidence>
<proteinExistence type="predicted"/>
<dbReference type="Ensembl" id="ENSCCRT00000205034.1">
    <property type="protein sequence ID" value="ENSCCRP00000101869.1"/>
    <property type="gene ID" value="ENSCCRG00000072431.1"/>
</dbReference>
<accession>A0A9J7X3L7</accession>
<sequence>GGTNAAHLAEHLVLLKTRGGHLIPLHHAGKQADICILWIGGGRQAGYFYVEMFCQETLLKDALSSSLAQALIKTCHRGT</sequence>
<name>A0A9J7X3L7_CYPCA</name>